<dbReference type="AlphaFoldDB" id="A0A9P9I6G4"/>
<keyword evidence="2" id="KW-1185">Reference proteome</keyword>
<sequence>MKQRRKLLRAANVPKAALLTYREVTYDIDLTKIETKDGTLHLYRNQRSINARPKRGPFPSHLTTNVRHKETALAITGNPCTTAMALLGRLTRKLLAGKNFRTSTLSCTVRTSSYIQQELPRLSRYWTFTSESHLLPAKLIPGPDLKDCPRSVVKVRQLFAAEAWIIDTTGCQYRFQDVFVPFDKYVADKACRFSGDPTTYDATETKDLDYFSALPFMNKFRARRQNGMLERKARLSFADFIDRRVGTDILDGSTSEVKDKLGSFVNER</sequence>
<evidence type="ECO:0000313" key="1">
    <source>
        <dbReference type="EMBL" id="KAH7109531.1"/>
    </source>
</evidence>
<dbReference type="Proteomes" id="UP000738349">
    <property type="component" value="Unassembled WGS sequence"/>
</dbReference>
<name>A0A9P9I6G4_9HYPO</name>
<gene>
    <name evidence="1" type="ORF">EDB81DRAFT_929665</name>
</gene>
<accession>A0A9P9I6G4</accession>
<protein>
    <submittedName>
        <fullName evidence="1">Uncharacterized protein</fullName>
    </submittedName>
</protein>
<evidence type="ECO:0000313" key="2">
    <source>
        <dbReference type="Proteomes" id="UP000738349"/>
    </source>
</evidence>
<organism evidence="1 2">
    <name type="scientific">Dactylonectria macrodidyma</name>
    <dbReference type="NCBI Taxonomy" id="307937"/>
    <lineage>
        <taxon>Eukaryota</taxon>
        <taxon>Fungi</taxon>
        <taxon>Dikarya</taxon>
        <taxon>Ascomycota</taxon>
        <taxon>Pezizomycotina</taxon>
        <taxon>Sordariomycetes</taxon>
        <taxon>Hypocreomycetidae</taxon>
        <taxon>Hypocreales</taxon>
        <taxon>Nectriaceae</taxon>
        <taxon>Dactylonectria</taxon>
    </lineage>
</organism>
<dbReference type="EMBL" id="JAGMUV010000051">
    <property type="protein sequence ID" value="KAH7109531.1"/>
    <property type="molecule type" value="Genomic_DNA"/>
</dbReference>
<dbReference type="OrthoDB" id="432970at2759"/>
<reference evidence="1" key="1">
    <citation type="journal article" date="2021" name="Nat. Commun.">
        <title>Genetic determinants of endophytism in the Arabidopsis root mycobiome.</title>
        <authorList>
            <person name="Mesny F."/>
            <person name="Miyauchi S."/>
            <person name="Thiergart T."/>
            <person name="Pickel B."/>
            <person name="Atanasova L."/>
            <person name="Karlsson M."/>
            <person name="Huettel B."/>
            <person name="Barry K.W."/>
            <person name="Haridas S."/>
            <person name="Chen C."/>
            <person name="Bauer D."/>
            <person name="Andreopoulos W."/>
            <person name="Pangilinan J."/>
            <person name="LaButti K."/>
            <person name="Riley R."/>
            <person name="Lipzen A."/>
            <person name="Clum A."/>
            <person name="Drula E."/>
            <person name="Henrissat B."/>
            <person name="Kohler A."/>
            <person name="Grigoriev I.V."/>
            <person name="Martin F.M."/>
            <person name="Hacquard S."/>
        </authorList>
    </citation>
    <scope>NUCLEOTIDE SEQUENCE</scope>
    <source>
        <strain evidence="1">MPI-CAGE-AT-0147</strain>
    </source>
</reference>
<proteinExistence type="predicted"/>
<comment type="caution">
    <text evidence="1">The sequence shown here is derived from an EMBL/GenBank/DDBJ whole genome shotgun (WGS) entry which is preliminary data.</text>
</comment>